<feature type="transmembrane region" description="Helical" evidence="1">
    <location>
        <begin position="99"/>
        <end position="121"/>
    </location>
</feature>
<dbReference type="RefSeq" id="XP_019027864.1">
    <property type="nucleotide sequence ID" value="XM_019180138.1"/>
</dbReference>
<keyword evidence="1" id="KW-1133">Transmembrane helix</keyword>
<dbReference type="EMBL" id="AWGH01000033">
    <property type="protein sequence ID" value="ODN86114.1"/>
    <property type="molecule type" value="Genomic_DNA"/>
</dbReference>
<evidence type="ECO:0000256" key="1">
    <source>
        <dbReference type="SAM" id="Phobius"/>
    </source>
</evidence>
<keyword evidence="1" id="KW-0472">Membrane</keyword>
<comment type="caution">
    <text evidence="3">The sequence shown here is derived from an EMBL/GenBank/DDBJ whole genome shotgun (WGS) entry which is preliminary data.</text>
</comment>
<evidence type="ECO:0000313" key="4">
    <source>
        <dbReference type="Proteomes" id="UP000094819"/>
    </source>
</evidence>
<keyword evidence="1" id="KW-0812">Transmembrane</keyword>
<protein>
    <submittedName>
        <fullName evidence="3">Uncharacterized protein</fullName>
    </submittedName>
</protein>
<dbReference type="GeneID" id="30197378"/>
<organism evidence="3 4">
    <name type="scientific">Cryptococcus wingfieldii CBS 7118</name>
    <dbReference type="NCBI Taxonomy" id="1295528"/>
    <lineage>
        <taxon>Eukaryota</taxon>
        <taxon>Fungi</taxon>
        <taxon>Dikarya</taxon>
        <taxon>Basidiomycota</taxon>
        <taxon>Agaricomycotina</taxon>
        <taxon>Tremellomycetes</taxon>
        <taxon>Tremellales</taxon>
        <taxon>Cryptococcaceae</taxon>
        <taxon>Cryptococcus</taxon>
    </lineage>
</organism>
<dbReference type="GeneID" id="30196618"/>
<dbReference type="OrthoDB" id="1890790at2759"/>
<gene>
    <name evidence="3" type="ORF">L198_07407</name>
    <name evidence="2" type="ORF">L198_08167</name>
</gene>
<evidence type="ECO:0000313" key="3">
    <source>
        <dbReference type="EMBL" id="ODN86114.1"/>
    </source>
</evidence>
<name>A0A1E3IBY3_9TREE</name>
<evidence type="ECO:0000313" key="2">
    <source>
        <dbReference type="EMBL" id="ODN74981.1"/>
    </source>
</evidence>
<dbReference type="Proteomes" id="UP000094819">
    <property type="component" value="Unassembled WGS sequence"/>
</dbReference>
<proteinExistence type="predicted"/>
<keyword evidence="4" id="KW-1185">Reference proteome</keyword>
<accession>A0A1E3IBY3</accession>
<dbReference type="EMBL" id="AWGH01000056">
    <property type="protein sequence ID" value="ODN74981.1"/>
    <property type="molecule type" value="Genomic_DNA"/>
</dbReference>
<reference evidence="3 4" key="1">
    <citation type="submission" date="2016-06" db="EMBL/GenBank/DDBJ databases">
        <title>Evolution of pathogenesis and genome organization in the Tremellales.</title>
        <authorList>
            <person name="Cuomo C."/>
            <person name="Litvintseva A."/>
            <person name="Heitman J."/>
            <person name="Chen Y."/>
            <person name="Sun S."/>
            <person name="Springer D."/>
            <person name="Dromer F."/>
            <person name="Young S."/>
            <person name="Zeng Q."/>
            <person name="Chapman S."/>
            <person name="Gujja S."/>
            <person name="Saif S."/>
            <person name="Birren B."/>
        </authorList>
    </citation>
    <scope>NUCLEOTIDE SEQUENCE [LARGE SCALE GENOMIC DNA]</scope>
    <source>
        <strain evidence="3 4">CBS 7118</strain>
    </source>
</reference>
<sequence length="156" mass="16161">MSLHFPSIFIIHLGGAFNFPHPPSASQAPRPHLLAVTMVHSVPAPSVASSTTALGISDPSGSTSAFQAFHTIVLVSAGSSVVHLASLQQTSTMGLSSGAIAGIVLGVVTGCFMIAGVLIAWHAQEEEDQRGKGGATCCARDLRSHFHLCQSSRYPT</sequence>
<dbReference type="AlphaFoldDB" id="A0A1E3IBY3"/>
<dbReference type="RefSeq" id="XP_019028657.1">
    <property type="nucleotide sequence ID" value="XM_019179409.1"/>
</dbReference>